<evidence type="ECO:0000256" key="12">
    <source>
        <dbReference type="ARBA" id="ARBA00023012"/>
    </source>
</evidence>
<dbReference type="Gene3D" id="1.10.287.130">
    <property type="match status" value="1"/>
</dbReference>
<dbReference type="PIRSF" id="PIRSF003167">
    <property type="entry name" value="STHK_NarX/NarQ"/>
    <property type="match status" value="1"/>
</dbReference>
<dbReference type="SMART" id="SM00304">
    <property type="entry name" value="HAMP"/>
    <property type="match status" value="1"/>
</dbReference>
<evidence type="ECO:0000256" key="11">
    <source>
        <dbReference type="ARBA" id="ARBA00022989"/>
    </source>
</evidence>
<dbReference type="SUPFAM" id="SSF55874">
    <property type="entry name" value="ATPase domain of HSP90 chaperone/DNA topoisomerase II/histidine kinase"/>
    <property type="match status" value="1"/>
</dbReference>
<dbReference type="Gene3D" id="1.20.5.1930">
    <property type="match status" value="1"/>
</dbReference>
<dbReference type="InterPro" id="IPR003660">
    <property type="entry name" value="HAMP_dom"/>
</dbReference>
<reference evidence="19" key="1">
    <citation type="submission" date="2016-08" db="EMBL/GenBank/DDBJ databases">
        <authorList>
            <person name="Varghese N."/>
            <person name="Submissions Spin"/>
        </authorList>
    </citation>
    <scope>NUCLEOTIDE SEQUENCE [LARGE SCALE GENOMIC DNA]</scope>
    <source>
        <strain evidence="19">REICA_082</strain>
    </source>
</reference>
<dbReference type="Pfam" id="PF00672">
    <property type="entry name" value="HAMP"/>
    <property type="match status" value="1"/>
</dbReference>
<dbReference type="InterPro" id="IPR003594">
    <property type="entry name" value="HATPase_dom"/>
</dbReference>
<dbReference type="Pfam" id="PF13675">
    <property type="entry name" value="PilJ"/>
    <property type="match status" value="1"/>
</dbReference>
<keyword evidence="19" id="KW-1185">Reference proteome</keyword>
<evidence type="ECO:0000256" key="10">
    <source>
        <dbReference type="ARBA" id="ARBA00022840"/>
    </source>
</evidence>
<feature type="transmembrane region" description="Helical" evidence="15">
    <location>
        <begin position="14"/>
        <end position="34"/>
    </location>
</feature>
<feature type="transmembrane region" description="Helical" evidence="15">
    <location>
        <begin position="147"/>
        <end position="169"/>
    </location>
</feature>
<dbReference type="PANTHER" id="PTHR24421:SF10">
    <property type="entry name" value="NITRATE_NITRITE SENSOR PROTEIN NARQ"/>
    <property type="match status" value="1"/>
</dbReference>
<dbReference type="Pfam" id="PF02518">
    <property type="entry name" value="HATPase_c"/>
    <property type="match status" value="1"/>
</dbReference>
<evidence type="ECO:0000313" key="19">
    <source>
        <dbReference type="Proteomes" id="UP000198975"/>
    </source>
</evidence>
<dbReference type="InterPro" id="IPR011712">
    <property type="entry name" value="Sig_transdc_His_kin_sub3_dim/P"/>
</dbReference>
<keyword evidence="7 15" id="KW-0812">Transmembrane</keyword>
<evidence type="ECO:0000256" key="13">
    <source>
        <dbReference type="ARBA" id="ARBA00023136"/>
    </source>
</evidence>
<dbReference type="PROSITE" id="PS50885">
    <property type="entry name" value="HAMP"/>
    <property type="match status" value="1"/>
</dbReference>
<dbReference type="PANTHER" id="PTHR24421">
    <property type="entry name" value="NITRATE/NITRITE SENSOR PROTEIN NARX-RELATED"/>
    <property type="match status" value="1"/>
</dbReference>
<accession>A0A1C3ZCP9</accession>
<dbReference type="Gene3D" id="1.20.120.960">
    <property type="entry name" value="Histidine kinase NarX, sensor domain"/>
    <property type="match status" value="1"/>
</dbReference>
<keyword evidence="13 14" id="KW-0472">Membrane</keyword>
<dbReference type="InterPro" id="IPR050482">
    <property type="entry name" value="Sensor_HK_TwoCompSys"/>
</dbReference>
<dbReference type="PROSITE" id="PS50109">
    <property type="entry name" value="HIS_KIN"/>
    <property type="match status" value="1"/>
</dbReference>
<keyword evidence="11 15" id="KW-1133">Transmembrane helix</keyword>
<dbReference type="SUPFAM" id="SSF158472">
    <property type="entry name" value="HAMP domain-like"/>
    <property type="match status" value="1"/>
</dbReference>
<dbReference type="GO" id="GO:0005886">
    <property type="term" value="C:plasma membrane"/>
    <property type="evidence" value="ECO:0007669"/>
    <property type="project" value="UniProtKB-SubCell"/>
</dbReference>
<comment type="catalytic activity">
    <reaction evidence="1 14">
        <text>ATP + protein L-histidine = ADP + protein N-phospho-L-histidine.</text>
        <dbReference type="EC" id="2.7.13.3"/>
    </reaction>
</comment>
<dbReference type="Pfam" id="PF07730">
    <property type="entry name" value="HisKA_3"/>
    <property type="match status" value="1"/>
</dbReference>
<evidence type="ECO:0000256" key="15">
    <source>
        <dbReference type="SAM" id="Phobius"/>
    </source>
</evidence>
<proteinExistence type="predicted"/>
<dbReference type="GO" id="GO:0046983">
    <property type="term" value="F:protein dimerization activity"/>
    <property type="evidence" value="ECO:0007669"/>
    <property type="project" value="UniProtKB-UniRule"/>
</dbReference>
<dbReference type="GO" id="GO:0000155">
    <property type="term" value="F:phosphorelay sensor kinase activity"/>
    <property type="evidence" value="ECO:0007669"/>
    <property type="project" value="UniProtKB-UniRule"/>
</dbReference>
<keyword evidence="8 14" id="KW-0547">Nucleotide-binding</keyword>
<dbReference type="GO" id="GO:0005524">
    <property type="term" value="F:ATP binding"/>
    <property type="evidence" value="ECO:0007669"/>
    <property type="project" value="UniProtKB-UniRule"/>
</dbReference>
<dbReference type="InterPro" id="IPR005467">
    <property type="entry name" value="His_kinase_dom"/>
</dbReference>
<dbReference type="OrthoDB" id="9811306at2"/>
<evidence type="ECO:0000259" key="17">
    <source>
        <dbReference type="PROSITE" id="PS50885"/>
    </source>
</evidence>
<organism evidence="18 19">
    <name type="scientific">Kosakonia oryzendophytica</name>
    <dbReference type="NCBI Taxonomy" id="1005665"/>
    <lineage>
        <taxon>Bacteria</taxon>
        <taxon>Pseudomonadati</taxon>
        <taxon>Pseudomonadota</taxon>
        <taxon>Gammaproteobacteria</taxon>
        <taxon>Enterobacterales</taxon>
        <taxon>Enterobacteriaceae</taxon>
        <taxon>Kosakonia</taxon>
    </lineage>
</organism>
<evidence type="ECO:0000256" key="3">
    <source>
        <dbReference type="ARBA" id="ARBA00022475"/>
    </source>
</evidence>
<keyword evidence="9 14" id="KW-0418">Kinase</keyword>
<dbReference type="CDD" id="cd06225">
    <property type="entry name" value="HAMP"/>
    <property type="match status" value="1"/>
</dbReference>
<keyword evidence="12 14" id="KW-0902">Two-component regulatory system</keyword>
<feature type="domain" description="HAMP" evidence="17">
    <location>
        <begin position="174"/>
        <end position="227"/>
    </location>
</feature>
<dbReference type="NCBIfam" id="NF008184">
    <property type="entry name" value="PRK10935.1"/>
    <property type="match status" value="1"/>
</dbReference>
<evidence type="ECO:0000256" key="6">
    <source>
        <dbReference type="ARBA" id="ARBA00022679"/>
    </source>
</evidence>
<keyword evidence="10 14" id="KW-0067">ATP-binding</keyword>
<dbReference type="InterPro" id="IPR042295">
    <property type="entry name" value="NarX-like_N_sf"/>
</dbReference>
<evidence type="ECO:0000259" key="16">
    <source>
        <dbReference type="PROSITE" id="PS50109"/>
    </source>
</evidence>
<dbReference type="InterPro" id="IPR016380">
    <property type="entry name" value="Sig_transdc_His_kin_NarX/NarQ"/>
</dbReference>
<sequence>MSVKRPVSSSLAKAFFYIVLLSLLSTGIALITLASSLRDAEAINIAGSLRMQSYRLGYDLHADPDKLVGHRQRYQQTLNSPVLQHLHHWYIPQDVQQRYGQLHDSWQQMDARLAQHDTQWYQQNIQGYVGNIDLFVLALQHYAERKMILVVIISLLGATGIFLLVFFTLHRIRQHVVKPLRQLMTASQQIQKGHFSYPPLNIHLDNELGLLASTFDRMSGELLKLYRSLEASVEEKTRDLHDAHRRLEVMYQCSQALNTSQLDVHSLRHVLRIVYEHEAASYLELVTDDNWCLQQGKQDPQRPLGSLPVNMQDNVLGELRWQSAQQHASIPLMRSIATILGRGLYINQAQKQYQQLILMEERATIARELHDSLAQMLSYLRIQLTLLKRAVPDENAPAHVIIDDFSRGLNNAYRQLRELLTTFRLSLQQSDLTAALREALDLLQSQTQAKLSLDCRLPTQALDAQQQINVLQIIREAVINAIKHSGASDINVTCVTDPDGAHSIYIRDNGIGMSTTAEPDGHYGLSIMHERAERLNGTLDIVSPSGGGTEVQLRFPHAGQPKRQPM</sequence>
<keyword evidence="5" id="KW-0597">Phosphoprotein</keyword>
<feature type="domain" description="Histidine kinase" evidence="16">
    <location>
        <begin position="364"/>
        <end position="559"/>
    </location>
</feature>
<dbReference type="Proteomes" id="UP000198975">
    <property type="component" value="Unassembled WGS sequence"/>
</dbReference>
<evidence type="ECO:0000256" key="7">
    <source>
        <dbReference type="ARBA" id="ARBA00022692"/>
    </source>
</evidence>
<evidence type="ECO:0000256" key="5">
    <source>
        <dbReference type="ARBA" id="ARBA00022553"/>
    </source>
</evidence>
<gene>
    <name evidence="18" type="ORF">GA0061071_101529</name>
</gene>
<dbReference type="InterPro" id="IPR029095">
    <property type="entry name" value="NarX-like_N"/>
</dbReference>
<evidence type="ECO:0000256" key="4">
    <source>
        <dbReference type="ARBA" id="ARBA00022519"/>
    </source>
</evidence>
<dbReference type="Gene3D" id="3.30.565.10">
    <property type="entry name" value="Histidine kinase-like ATPase, C-terminal domain"/>
    <property type="match status" value="1"/>
</dbReference>
<dbReference type="AlphaFoldDB" id="A0A1C3ZCP9"/>
<dbReference type="CDD" id="cd22899">
    <property type="entry name" value="NarQ_sensor"/>
    <property type="match status" value="1"/>
</dbReference>
<name>A0A1C3ZCP9_9ENTR</name>
<keyword evidence="6 14" id="KW-0808">Transferase</keyword>
<evidence type="ECO:0000313" key="18">
    <source>
        <dbReference type="EMBL" id="SCB80078.1"/>
    </source>
</evidence>
<evidence type="ECO:0000256" key="8">
    <source>
        <dbReference type="ARBA" id="ARBA00022741"/>
    </source>
</evidence>
<dbReference type="SMART" id="SM00387">
    <property type="entry name" value="HATPase_c"/>
    <property type="match status" value="1"/>
</dbReference>
<dbReference type="InterPro" id="IPR036890">
    <property type="entry name" value="HATPase_C_sf"/>
</dbReference>
<keyword evidence="3 14" id="KW-1003">Cell membrane</keyword>
<evidence type="ECO:0000256" key="9">
    <source>
        <dbReference type="ARBA" id="ARBA00022777"/>
    </source>
</evidence>
<evidence type="ECO:0000256" key="14">
    <source>
        <dbReference type="PIRNR" id="PIRNR003167"/>
    </source>
</evidence>
<dbReference type="EC" id="2.7.13.3" evidence="14"/>
<dbReference type="CDD" id="cd16917">
    <property type="entry name" value="HATPase_UhpB-NarQ-NarX-like"/>
    <property type="match status" value="1"/>
</dbReference>
<evidence type="ECO:0000256" key="2">
    <source>
        <dbReference type="ARBA" id="ARBA00004429"/>
    </source>
</evidence>
<protein>
    <recommendedName>
        <fullName evidence="14">Sensor protein</fullName>
        <ecNumber evidence="14">2.7.13.3</ecNumber>
    </recommendedName>
</protein>
<dbReference type="EMBL" id="FMAY01000001">
    <property type="protein sequence ID" value="SCB80078.1"/>
    <property type="molecule type" value="Genomic_DNA"/>
</dbReference>
<dbReference type="RefSeq" id="WP_088238186.1">
    <property type="nucleotide sequence ID" value="NZ_FMAY01000001.1"/>
</dbReference>
<comment type="subcellular location">
    <subcellularLocation>
        <location evidence="2">Cell inner membrane</location>
        <topology evidence="2">Multi-pass membrane protein</topology>
    </subcellularLocation>
</comment>
<evidence type="ECO:0000256" key="1">
    <source>
        <dbReference type="ARBA" id="ARBA00000085"/>
    </source>
</evidence>
<keyword evidence="4 14" id="KW-0997">Cell inner membrane</keyword>